<evidence type="ECO:0000313" key="1">
    <source>
        <dbReference type="EMBL" id="KAJ9080232.1"/>
    </source>
</evidence>
<sequence length="71" mass="8096">MMKNLKPVLDTSYKLYRIDGNQEADDKTKFYIATEGQLVLKKVVAFYTRVPLKVHMLGGFAGRANVCQEKD</sequence>
<organism evidence="1 2">
    <name type="scientific">Entomophthora muscae</name>
    <dbReference type="NCBI Taxonomy" id="34485"/>
    <lineage>
        <taxon>Eukaryota</taxon>
        <taxon>Fungi</taxon>
        <taxon>Fungi incertae sedis</taxon>
        <taxon>Zoopagomycota</taxon>
        <taxon>Entomophthoromycotina</taxon>
        <taxon>Entomophthoromycetes</taxon>
        <taxon>Entomophthorales</taxon>
        <taxon>Entomophthoraceae</taxon>
        <taxon>Entomophthora</taxon>
    </lineage>
</organism>
<comment type="caution">
    <text evidence="1">The sequence shown here is derived from an EMBL/GenBank/DDBJ whole genome shotgun (WGS) entry which is preliminary data.</text>
</comment>
<accession>A0ACC2U0D6</accession>
<gene>
    <name evidence="1" type="ORF">DSO57_1027346</name>
</gene>
<name>A0ACC2U0D6_9FUNG</name>
<protein>
    <submittedName>
        <fullName evidence="1">Uncharacterized protein</fullName>
    </submittedName>
</protein>
<keyword evidence="2" id="KW-1185">Reference proteome</keyword>
<dbReference type="Proteomes" id="UP001165960">
    <property type="component" value="Unassembled WGS sequence"/>
</dbReference>
<reference evidence="1" key="1">
    <citation type="submission" date="2022-04" db="EMBL/GenBank/DDBJ databases">
        <title>Genome of the entomopathogenic fungus Entomophthora muscae.</title>
        <authorList>
            <person name="Elya C."/>
            <person name="Lovett B.R."/>
            <person name="Lee E."/>
            <person name="Macias A.M."/>
            <person name="Hajek A.E."/>
            <person name="De Bivort B.L."/>
            <person name="Kasson M.T."/>
            <person name="De Fine Licht H.H."/>
            <person name="Stajich J.E."/>
        </authorList>
    </citation>
    <scope>NUCLEOTIDE SEQUENCE</scope>
    <source>
        <strain evidence="1">Berkeley</strain>
    </source>
</reference>
<evidence type="ECO:0000313" key="2">
    <source>
        <dbReference type="Proteomes" id="UP001165960"/>
    </source>
</evidence>
<dbReference type="EMBL" id="QTSX02001586">
    <property type="protein sequence ID" value="KAJ9080232.1"/>
    <property type="molecule type" value="Genomic_DNA"/>
</dbReference>
<proteinExistence type="predicted"/>